<reference evidence="2" key="1">
    <citation type="submission" date="2017-12" db="EMBL/GenBank/DDBJ databases">
        <title>Several types of seroins are common silk components.</title>
        <authorList>
            <person name="Zurovec M."/>
            <person name="Kucerova L."/>
            <person name="Kludkiewicz B."/>
            <person name="Strnad H."/>
            <person name="Sehnal F."/>
        </authorList>
    </citation>
    <scope>NUCLEOTIDE SEQUENCE</scope>
    <source>
        <tissue evidence="2">Larval silk glands</tissue>
    </source>
</reference>
<name>A0A455LAR2_TINBI</name>
<proteinExistence type="evidence at transcript level"/>
<dbReference type="AlphaFoldDB" id="A0A455LAR2"/>
<accession>A0A455LAR2</accession>
<gene>
    <name evidence="2" type="primary">Sn1</name>
</gene>
<keyword evidence="1" id="KW-0732">Signal</keyword>
<protein>
    <submittedName>
        <fullName evidence="2">Seroin transcript 1</fullName>
    </submittedName>
</protein>
<evidence type="ECO:0000313" key="2">
    <source>
        <dbReference type="EMBL" id="AXY94671.1"/>
    </source>
</evidence>
<sequence>MIIKLFLLLTTFVVISQADMDFPPFPEFPKMHFPKMEFRPLRFPKIVIPSPLEMRQMKPRPGETFHGVAVQSVSGSEVDESGKVVIKEGATVITNHNGNVKEFRYDHPDESPVVEFAVSRK</sequence>
<feature type="chain" id="PRO_5019846271" evidence="1">
    <location>
        <begin position="19"/>
        <end position="121"/>
    </location>
</feature>
<evidence type="ECO:0000256" key="1">
    <source>
        <dbReference type="SAM" id="SignalP"/>
    </source>
</evidence>
<feature type="signal peptide" evidence="1">
    <location>
        <begin position="1"/>
        <end position="18"/>
    </location>
</feature>
<organism evidence="2">
    <name type="scientific">Tineola bisselliella</name>
    <name type="common">Webbing clothes moth</name>
    <name type="synonym">Tinea bisselliella</name>
    <dbReference type="NCBI Taxonomy" id="93883"/>
    <lineage>
        <taxon>Eukaryota</taxon>
        <taxon>Metazoa</taxon>
        <taxon>Ecdysozoa</taxon>
        <taxon>Arthropoda</taxon>
        <taxon>Hexapoda</taxon>
        <taxon>Insecta</taxon>
        <taxon>Pterygota</taxon>
        <taxon>Neoptera</taxon>
        <taxon>Endopterygota</taxon>
        <taxon>Lepidoptera</taxon>
        <taxon>Glossata</taxon>
        <taxon>Ditrysia</taxon>
        <taxon>Tineoidea</taxon>
        <taxon>Tineidae</taxon>
        <taxon>Tineinae</taxon>
        <taxon>Tineola</taxon>
    </lineage>
</organism>
<dbReference type="EMBL" id="MG674530">
    <property type="protein sequence ID" value="AXY94671.1"/>
    <property type="molecule type" value="mRNA"/>
</dbReference>